<feature type="binding site" evidence="16">
    <location>
        <position position="129"/>
    </location>
    <ligand>
        <name>K(+)</name>
        <dbReference type="ChEBI" id="CHEBI:29103"/>
    </ligand>
</feature>
<comment type="caution">
    <text evidence="17">The sequence shown here is derived from an EMBL/GenBank/DDBJ whole genome shotgun (WGS) entry which is preliminary data.</text>
</comment>
<evidence type="ECO:0000313" key="17">
    <source>
        <dbReference type="EMBL" id="MCT7398091.1"/>
    </source>
</evidence>
<evidence type="ECO:0000256" key="15">
    <source>
        <dbReference type="ARBA" id="ARBA00040883"/>
    </source>
</evidence>
<dbReference type="GO" id="GO:0004594">
    <property type="term" value="F:pantothenate kinase activity"/>
    <property type="evidence" value="ECO:0007669"/>
    <property type="project" value="UniProtKB-EC"/>
</dbReference>
<name>A0ABT2LXS1_9FIRM</name>
<evidence type="ECO:0000256" key="1">
    <source>
        <dbReference type="ARBA" id="ARBA00001206"/>
    </source>
</evidence>
<evidence type="ECO:0000256" key="14">
    <source>
        <dbReference type="ARBA" id="ARBA00038036"/>
    </source>
</evidence>
<keyword evidence="9 16" id="KW-0547">Nucleotide-binding</keyword>
<dbReference type="NCBIfam" id="NF009848">
    <property type="entry name" value="PRK13318.1-6"/>
    <property type="match status" value="1"/>
</dbReference>
<evidence type="ECO:0000256" key="5">
    <source>
        <dbReference type="ARBA" id="ARBA00011738"/>
    </source>
</evidence>
<feature type="binding site" evidence="16">
    <location>
        <position position="132"/>
    </location>
    <ligand>
        <name>ATP</name>
        <dbReference type="ChEBI" id="CHEBI:30616"/>
    </ligand>
</feature>
<comment type="function">
    <text evidence="16">Catalyzes the phosphorylation of pantothenate (Pan), the first step in CoA biosynthesis.</text>
</comment>
<dbReference type="RefSeq" id="WP_117908516.1">
    <property type="nucleotide sequence ID" value="NZ_JAODBU010000003.1"/>
</dbReference>
<reference evidence="17" key="1">
    <citation type="submission" date="2022-09" db="EMBL/GenBank/DDBJ databases">
        <title>Eubacterium sp. LFL-14 isolated from human feces.</title>
        <authorList>
            <person name="Liu F."/>
        </authorList>
    </citation>
    <scope>NUCLEOTIDE SEQUENCE</scope>
    <source>
        <strain evidence="17">LFL-14</strain>
    </source>
</reference>
<feature type="binding site" evidence="16">
    <location>
        <position position="184"/>
    </location>
    <ligand>
        <name>substrate</name>
    </ligand>
</feature>
<dbReference type="EMBL" id="JAODBU010000003">
    <property type="protein sequence ID" value="MCT7398091.1"/>
    <property type="molecule type" value="Genomic_DNA"/>
</dbReference>
<evidence type="ECO:0000256" key="8">
    <source>
        <dbReference type="ARBA" id="ARBA00022679"/>
    </source>
</evidence>
<keyword evidence="12 16" id="KW-0630">Potassium</keyword>
<keyword evidence="16" id="KW-0479">Metal-binding</keyword>
<dbReference type="SUPFAM" id="SSF53067">
    <property type="entry name" value="Actin-like ATPase domain"/>
    <property type="match status" value="2"/>
</dbReference>
<evidence type="ECO:0000256" key="16">
    <source>
        <dbReference type="HAMAP-Rule" id="MF_01274"/>
    </source>
</evidence>
<protein>
    <recommendedName>
        <fullName evidence="15 16">Type III pantothenate kinase</fullName>
        <ecNumber evidence="6 16">2.7.1.33</ecNumber>
    </recommendedName>
    <alternativeName>
        <fullName evidence="16">PanK-III</fullName>
    </alternativeName>
    <alternativeName>
        <fullName evidence="16">Pantothenic acid kinase</fullName>
    </alternativeName>
</protein>
<organism evidence="17 18">
    <name type="scientific">Eubacterium album</name>
    <dbReference type="NCBI Taxonomy" id="2978477"/>
    <lineage>
        <taxon>Bacteria</taxon>
        <taxon>Bacillati</taxon>
        <taxon>Bacillota</taxon>
        <taxon>Clostridia</taxon>
        <taxon>Eubacteriales</taxon>
        <taxon>Eubacteriaceae</taxon>
        <taxon>Eubacterium</taxon>
    </lineage>
</organism>
<comment type="cofactor">
    <cofactor evidence="2">
        <name>K(+)</name>
        <dbReference type="ChEBI" id="CHEBI:29103"/>
    </cofactor>
</comment>
<evidence type="ECO:0000256" key="11">
    <source>
        <dbReference type="ARBA" id="ARBA00022840"/>
    </source>
</evidence>
<comment type="pathway">
    <text evidence="4 16">Cofactor biosynthesis; coenzyme A biosynthesis; CoA from (R)-pantothenate: step 1/5.</text>
</comment>
<evidence type="ECO:0000256" key="2">
    <source>
        <dbReference type="ARBA" id="ARBA00001958"/>
    </source>
</evidence>
<feature type="binding site" evidence="16">
    <location>
        <begin position="107"/>
        <end position="110"/>
    </location>
    <ligand>
        <name>substrate</name>
    </ligand>
</feature>
<comment type="caution">
    <text evidence="16">Lacks conserved residue(s) required for the propagation of feature annotation.</text>
</comment>
<keyword evidence="13 16" id="KW-0173">Coenzyme A biosynthesis</keyword>
<keyword evidence="10 16" id="KW-0418">Kinase</keyword>
<evidence type="ECO:0000313" key="18">
    <source>
        <dbReference type="Proteomes" id="UP001431199"/>
    </source>
</evidence>
<dbReference type="Pfam" id="PF03309">
    <property type="entry name" value="Pan_kinase"/>
    <property type="match status" value="1"/>
</dbReference>
<dbReference type="CDD" id="cd24015">
    <property type="entry name" value="ASKHA_NBD_PanK-III"/>
    <property type="match status" value="1"/>
</dbReference>
<feature type="active site" description="Proton acceptor" evidence="16">
    <location>
        <position position="109"/>
    </location>
</feature>
<comment type="subcellular location">
    <subcellularLocation>
        <location evidence="3 16">Cytoplasm</location>
    </subcellularLocation>
</comment>
<evidence type="ECO:0000256" key="9">
    <source>
        <dbReference type="ARBA" id="ARBA00022741"/>
    </source>
</evidence>
<evidence type="ECO:0000256" key="10">
    <source>
        <dbReference type="ARBA" id="ARBA00022777"/>
    </source>
</evidence>
<keyword evidence="11 16" id="KW-0067">ATP-binding</keyword>
<feature type="binding site" evidence="16">
    <location>
        <begin position="6"/>
        <end position="13"/>
    </location>
    <ligand>
        <name>ATP</name>
        <dbReference type="ChEBI" id="CHEBI:30616"/>
    </ligand>
</feature>
<evidence type="ECO:0000256" key="6">
    <source>
        <dbReference type="ARBA" id="ARBA00012102"/>
    </source>
</evidence>
<keyword evidence="18" id="KW-1185">Reference proteome</keyword>
<evidence type="ECO:0000256" key="13">
    <source>
        <dbReference type="ARBA" id="ARBA00022993"/>
    </source>
</evidence>
<dbReference type="HAMAP" id="MF_01274">
    <property type="entry name" value="Pantothen_kinase_3"/>
    <property type="match status" value="1"/>
</dbReference>
<dbReference type="NCBIfam" id="NF009855">
    <property type="entry name" value="PRK13321.1"/>
    <property type="match status" value="1"/>
</dbReference>
<dbReference type="Proteomes" id="UP001431199">
    <property type="component" value="Unassembled WGS sequence"/>
</dbReference>
<comment type="catalytic activity">
    <reaction evidence="1 16">
        <text>(R)-pantothenate + ATP = (R)-4'-phosphopantothenate + ADP + H(+)</text>
        <dbReference type="Rhea" id="RHEA:16373"/>
        <dbReference type="ChEBI" id="CHEBI:10986"/>
        <dbReference type="ChEBI" id="CHEBI:15378"/>
        <dbReference type="ChEBI" id="CHEBI:29032"/>
        <dbReference type="ChEBI" id="CHEBI:30616"/>
        <dbReference type="ChEBI" id="CHEBI:456216"/>
        <dbReference type="EC" id="2.7.1.33"/>
    </reaction>
</comment>
<proteinExistence type="inferred from homology"/>
<comment type="similarity">
    <text evidence="14 16">Belongs to the type III pantothenate kinase family.</text>
</comment>
<dbReference type="PANTHER" id="PTHR34265:SF1">
    <property type="entry name" value="TYPE III PANTOTHENATE KINASE"/>
    <property type="match status" value="1"/>
</dbReference>
<keyword evidence="8 16" id="KW-0808">Transferase</keyword>
<evidence type="ECO:0000256" key="12">
    <source>
        <dbReference type="ARBA" id="ARBA00022958"/>
    </source>
</evidence>
<gene>
    <name evidence="16" type="primary">coaX</name>
    <name evidence="17" type="ORF">N5B56_03180</name>
</gene>
<sequence length="256" mass="28076">MLITVDAGNTNITLGVFKEKKVYATFRMTTQMARTSDEYGVLIAEMLGRKGISPKDIEAVIISSVVPKIMYSLTNGIYKYIGLHPIVIEAGTKTGIKIQRANPREVGTDRIVDAVGAYELYGGPCIVIDFGTATTYDLITKDGTFAAGVTSPGIRICAKALWNDTAKLPEIEIKKPESILGKDTITSMQAGIVYGYIGQTEYIIDNMKKESGLLNAKVIATGGLGRIIYENTDRIDIYDKELTLQGMRLIYEKNKK</sequence>
<dbReference type="NCBIfam" id="TIGR00671">
    <property type="entry name" value="baf"/>
    <property type="match status" value="1"/>
</dbReference>
<dbReference type="EC" id="2.7.1.33" evidence="6 16"/>
<keyword evidence="7 16" id="KW-0963">Cytoplasm</keyword>
<accession>A0ABT2LXS1</accession>
<dbReference type="PANTHER" id="PTHR34265">
    <property type="entry name" value="TYPE III PANTOTHENATE KINASE"/>
    <property type="match status" value="1"/>
</dbReference>
<comment type="subunit">
    <text evidence="5 16">Homodimer.</text>
</comment>
<comment type="cofactor">
    <cofactor evidence="16">
        <name>NH4(+)</name>
        <dbReference type="ChEBI" id="CHEBI:28938"/>
    </cofactor>
    <cofactor evidence="16">
        <name>K(+)</name>
        <dbReference type="ChEBI" id="CHEBI:29103"/>
    </cofactor>
    <text evidence="16">A monovalent cation. Ammonium or potassium.</text>
</comment>
<dbReference type="InterPro" id="IPR043129">
    <property type="entry name" value="ATPase_NBD"/>
</dbReference>
<dbReference type="InterPro" id="IPR004619">
    <property type="entry name" value="Type_III_PanK"/>
</dbReference>
<dbReference type="Gene3D" id="3.30.420.40">
    <property type="match status" value="2"/>
</dbReference>
<evidence type="ECO:0000256" key="7">
    <source>
        <dbReference type="ARBA" id="ARBA00022490"/>
    </source>
</evidence>
<evidence type="ECO:0000256" key="4">
    <source>
        <dbReference type="ARBA" id="ARBA00005225"/>
    </source>
</evidence>
<evidence type="ECO:0000256" key="3">
    <source>
        <dbReference type="ARBA" id="ARBA00004496"/>
    </source>
</evidence>